<evidence type="ECO:0000313" key="2">
    <source>
        <dbReference type="Proteomes" id="UP000325081"/>
    </source>
</evidence>
<keyword evidence="2" id="KW-1185">Reference proteome</keyword>
<evidence type="ECO:0000313" key="1">
    <source>
        <dbReference type="EMBL" id="GER44207.1"/>
    </source>
</evidence>
<protein>
    <submittedName>
        <fullName evidence="1">RNI-like superfamily protein</fullName>
    </submittedName>
</protein>
<accession>A0A5A7QIA2</accession>
<comment type="caution">
    <text evidence="1">The sequence shown here is derived from an EMBL/GenBank/DDBJ whole genome shotgun (WGS) entry which is preliminary data.</text>
</comment>
<dbReference type="Proteomes" id="UP000325081">
    <property type="component" value="Unassembled WGS sequence"/>
</dbReference>
<dbReference type="EMBL" id="BKCP01006848">
    <property type="protein sequence ID" value="GER44207.1"/>
    <property type="molecule type" value="Genomic_DNA"/>
</dbReference>
<name>A0A5A7QIA2_STRAF</name>
<reference evidence="2" key="1">
    <citation type="journal article" date="2019" name="Curr. Biol.">
        <title>Genome Sequence of Striga asiatica Provides Insight into the Evolution of Plant Parasitism.</title>
        <authorList>
            <person name="Yoshida S."/>
            <person name="Kim S."/>
            <person name="Wafula E.K."/>
            <person name="Tanskanen J."/>
            <person name="Kim Y.M."/>
            <person name="Honaas L."/>
            <person name="Yang Z."/>
            <person name="Spallek T."/>
            <person name="Conn C.E."/>
            <person name="Ichihashi Y."/>
            <person name="Cheong K."/>
            <person name="Cui S."/>
            <person name="Der J.P."/>
            <person name="Gundlach H."/>
            <person name="Jiao Y."/>
            <person name="Hori C."/>
            <person name="Ishida J.K."/>
            <person name="Kasahara H."/>
            <person name="Kiba T."/>
            <person name="Kim M.S."/>
            <person name="Koo N."/>
            <person name="Laohavisit A."/>
            <person name="Lee Y.H."/>
            <person name="Lumba S."/>
            <person name="McCourt P."/>
            <person name="Mortimer J.C."/>
            <person name="Mutuku J.M."/>
            <person name="Nomura T."/>
            <person name="Sasaki-Sekimoto Y."/>
            <person name="Seto Y."/>
            <person name="Wang Y."/>
            <person name="Wakatake T."/>
            <person name="Sakakibara H."/>
            <person name="Demura T."/>
            <person name="Yamaguchi S."/>
            <person name="Yoneyama K."/>
            <person name="Manabe R.I."/>
            <person name="Nelson D.C."/>
            <person name="Schulman A.H."/>
            <person name="Timko M.P."/>
            <person name="dePamphilis C.W."/>
            <person name="Choi D."/>
            <person name="Shirasu K."/>
        </authorList>
    </citation>
    <scope>NUCLEOTIDE SEQUENCE [LARGE SCALE GENOMIC DNA]</scope>
    <source>
        <strain evidence="2">cv. UVA1</strain>
    </source>
</reference>
<sequence length="115" mass="13637">MLRAAIIGIHLSRREMTGGERGQNKSRWNFCMEMVRSVTETKLCCVVLNNCSEESRLGLVDPMEELTETQFCCVVFNKFWEESRLGRIDPLLRRHCLHRRREIMRCNLERVKVSY</sequence>
<dbReference type="AlphaFoldDB" id="A0A5A7QIA2"/>
<gene>
    <name evidence="1" type="ORF">STAS_21095</name>
</gene>
<proteinExistence type="predicted"/>
<organism evidence="1 2">
    <name type="scientific">Striga asiatica</name>
    <name type="common">Asiatic witchweed</name>
    <name type="synonym">Buchnera asiatica</name>
    <dbReference type="NCBI Taxonomy" id="4170"/>
    <lineage>
        <taxon>Eukaryota</taxon>
        <taxon>Viridiplantae</taxon>
        <taxon>Streptophyta</taxon>
        <taxon>Embryophyta</taxon>
        <taxon>Tracheophyta</taxon>
        <taxon>Spermatophyta</taxon>
        <taxon>Magnoliopsida</taxon>
        <taxon>eudicotyledons</taxon>
        <taxon>Gunneridae</taxon>
        <taxon>Pentapetalae</taxon>
        <taxon>asterids</taxon>
        <taxon>lamiids</taxon>
        <taxon>Lamiales</taxon>
        <taxon>Orobanchaceae</taxon>
        <taxon>Buchnereae</taxon>
        <taxon>Striga</taxon>
    </lineage>
</organism>